<evidence type="ECO:0000313" key="4">
    <source>
        <dbReference type="Proteomes" id="UP000247150"/>
    </source>
</evidence>
<dbReference type="AlphaFoldDB" id="A0A2V3A3N0"/>
<reference evidence="3 4" key="1">
    <citation type="submission" date="2018-05" db="EMBL/GenBank/DDBJ databases">
        <title>Freshwater and sediment microbial communities from various areas in North America, analyzing microbe dynamics in response to fracking.</title>
        <authorList>
            <person name="Lamendella R."/>
        </authorList>
    </citation>
    <scope>NUCLEOTIDE SEQUENCE [LARGE SCALE GENOMIC DNA]</scope>
    <source>
        <strain evidence="3 4">15_TX</strain>
    </source>
</reference>
<name>A0A2V3A3N0_9BACI</name>
<dbReference type="InterPro" id="IPR007497">
    <property type="entry name" value="SIMPL/DUF541"/>
</dbReference>
<feature type="region of interest" description="Disordered" evidence="2">
    <location>
        <begin position="1"/>
        <end position="21"/>
    </location>
</feature>
<keyword evidence="1" id="KW-0175">Coiled coil</keyword>
<gene>
    <name evidence="3" type="ORF">DFO73_103411</name>
</gene>
<evidence type="ECO:0000256" key="1">
    <source>
        <dbReference type="SAM" id="Coils"/>
    </source>
</evidence>
<dbReference type="PANTHER" id="PTHR34387:SF1">
    <property type="entry name" value="PERIPLASMIC IMMUNOGENIC PROTEIN"/>
    <property type="match status" value="1"/>
</dbReference>
<proteinExistence type="predicted"/>
<sequence>MYYQHPFVRHSSHTASQTRSKPNIVRVSGEGKIAVQPNQSIVTLGVSTEDQELQKAQDNNAQAIANIKIALNNIGILDQQIRTADFSIFPQYDFVDGKQVFRGYKVEHVLGITVENIENTGLVVDTAVDSGANLVRGITFEIESQSLYYQQALTLAVMDAYKKAETIAAALKVQLVGTPLSVTEGAFDFERPVPFQPAAFVKSEASTPIQPGTIDITSRVTAEFMYYS</sequence>
<dbReference type="OrthoDB" id="9785192at2"/>
<accession>A0A2V3A3N0</accession>
<dbReference type="Proteomes" id="UP000247150">
    <property type="component" value="Unassembled WGS sequence"/>
</dbReference>
<protein>
    <recommendedName>
        <fullName evidence="5">SIMPL domain-containing protein</fullName>
    </recommendedName>
</protein>
<dbReference type="Gene3D" id="3.30.110.170">
    <property type="entry name" value="Protein of unknown function (DUF541), domain 1"/>
    <property type="match status" value="1"/>
</dbReference>
<evidence type="ECO:0000313" key="3">
    <source>
        <dbReference type="EMBL" id="PWW30520.1"/>
    </source>
</evidence>
<comment type="caution">
    <text evidence="3">The sequence shown here is derived from an EMBL/GenBank/DDBJ whole genome shotgun (WGS) entry which is preliminary data.</text>
</comment>
<evidence type="ECO:0000256" key="2">
    <source>
        <dbReference type="SAM" id="MobiDB-lite"/>
    </source>
</evidence>
<dbReference type="GO" id="GO:0006974">
    <property type="term" value="P:DNA damage response"/>
    <property type="evidence" value="ECO:0007669"/>
    <property type="project" value="TreeGrafter"/>
</dbReference>
<evidence type="ECO:0008006" key="5">
    <source>
        <dbReference type="Google" id="ProtNLM"/>
    </source>
</evidence>
<dbReference type="PANTHER" id="PTHR34387">
    <property type="entry name" value="SLR1258 PROTEIN"/>
    <property type="match status" value="1"/>
</dbReference>
<dbReference type="RefSeq" id="WP_110064381.1">
    <property type="nucleotide sequence ID" value="NZ_QGTW01000003.1"/>
</dbReference>
<organism evidence="3 4">
    <name type="scientific">Cytobacillus oceanisediminis</name>
    <dbReference type="NCBI Taxonomy" id="665099"/>
    <lineage>
        <taxon>Bacteria</taxon>
        <taxon>Bacillati</taxon>
        <taxon>Bacillota</taxon>
        <taxon>Bacilli</taxon>
        <taxon>Bacillales</taxon>
        <taxon>Bacillaceae</taxon>
        <taxon>Cytobacillus</taxon>
    </lineage>
</organism>
<dbReference type="Gene3D" id="3.30.70.2970">
    <property type="entry name" value="Protein of unknown function (DUF541), domain 2"/>
    <property type="match status" value="1"/>
</dbReference>
<dbReference type="InterPro" id="IPR052022">
    <property type="entry name" value="26kDa_periplasmic_antigen"/>
</dbReference>
<dbReference type="Pfam" id="PF04402">
    <property type="entry name" value="SIMPL"/>
    <property type="match status" value="1"/>
</dbReference>
<feature type="coiled-coil region" evidence="1">
    <location>
        <begin position="46"/>
        <end position="73"/>
    </location>
</feature>
<dbReference type="EMBL" id="QGTW01000003">
    <property type="protein sequence ID" value="PWW30520.1"/>
    <property type="molecule type" value="Genomic_DNA"/>
</dbReference>